<accession>A0A9W9EKY4</accession>
<dbReference type="GO" id="GO:0016233">
    <property type="term" value="P:telomere capping"/>
    <property type="evidence" value="ECO:0007669"/>
    <property type="project" value="InterPro"/>
</dbReference>
<dbReference type="OrthoDB" id="5275361at2759"/>
<protein>
    <recommendedName>
        <fullName evidence="3">Telomere length regulation/capping, TEN1</fullName>
    </recommendedName>
</protein>
<dbReference type="Proteomes" id="UP001149165">
    <property type="component" value="Unassembled WGS sequence"/>
</dbReference>
<dbReference type="Pfam" id="PF12658">
    <property type="entry name" value="Ten1"/>
    <property type="match status" value="1"/>
</dbReference>
<dbReference type="InterPro" id="IPR012340">
    <property type="entry name" value="NA-bd_OB-fold"/>
</dbReference>
<dbReference type="InterPro" id="IPR024222">
    <property type="entry name" value="Ten1_fungal"/>
</dbReference>
<dbReference type="EMBL" id="JAPQKH010000008">
    <property type="protein sequence ID" value="KAJ5083659.1"/>
    <property type="molecule type" value="Genomic_DNA"/>
</dbReference>
<dbReference type="GO" id="GO:1990879">
    <property type="term" value="C:CST complex"/>
    <property type="evidence" value="ECO:0007669"/>
    <property type="project" value="InterPro"/>
</dbReference>
<dbReference type="AlphaFoldDB" id="A0A9W9EKY4"/>
<dbReference type="GO" id="GO:0043047">
    <property type="term" value="F:single-stranded telomeric DNA binding"/>
    <property type="evidence" value="ECO:0007669"/>
    <property type="project" value="InterPro"/>
</dbReference>
<sequence length="159" mass="17378">MNGPRPSTRAFLCDLPQLPADSKIRFLGCVSQYNVAVGHLILEHNYPRSKAEPNTVSVDINAVLESLTAEDLRVGTWLNVLGYIRDSSCPPDASFSSSEHDSQLSNTECSTVTAPIKVPPRPVIVEAVMVFPAGAIALGEYERILRNVNAVESRIHYSQ</sequence>
<dbReference type="Gene3D" id="2.40.50.140">
    <property type="entry name" value="Nucleic acid-binding proteins"/>
    <property type="match status" value="1"/>
</dbReference>
<evidence type="ECO:0000313" key="2">
    <source>
        <dbReference type="Proteomes" id="UP001149165"/>
    </source>
</evidence>
<gene>
    <name evidence="1" type="ORF">N7456_013086</name>
</gene>
<organism evidence="1 2">
    <name type="scientific">Penicillium angulare</name>
    <dbReference type="NCBI Taxonomy" id="116970"/>
    <lineage>
        <taxon>Eukaryota</taxon>
        <taxon>Fungi</taxon>
        <taxon>Dikarya</taxon>
        <taxon>Ascomycota</taxon>
        <taxon>Pezizomycotina</taxon>
        <taxon>Eurotiomycetes</taxon>
        <taxon>Eurotiomycetidae</taxon>
        <taxon>Eurotiales</taxon>
        <taxon>Aspergillaceae</taxon>
        <taxon>Penicillium</taxon>
    </lineage>
</organism>
<evidence type="ECO:0000313" key="1">
    <source>
        <dbReference type="EMBL" id="KAJ5083659.1"/>
    </source>
</evidence>
<evidence type="ECO:0008006" key="3">
    <source>
        <dbReference type="Google" id="ProtNLM"/>
    </source>
</evidence>
<keyword evidence="2" id="KW-1185">Reference proteome</keyword>
<name>A0A9W9EKY4_9EURO</name>
<reference evidence="1" key="2">
    <citation type="journal article" date="2023" name="IMA Fungus">
        <title>Comparative genomic study of the Penicillium genus elucidates a diverse pangenome and 15 lateral gene transfer events.</title>
        <authorList>
            <person name="Petersen C."/>
            <person name="Sorensen T."/>
            <person name="Nielsen M.R."/>
            <person name="Sondergaard T.E."/>
            <person name="Sorensen J.L."/>
            <person name="Fitzpatrick D.A."/>
            <person name="Frisvad J.C."/>
            <person name="Nielsen K.L."/>
        </authorList>
    </citation>
    <scope>NUCLEOTIDE SEQUENCE</scope>
    <source>
        <strain evidence="1">IBT 30069</strain>
    </source>
</reference>
<comment type="caution">
    <text evidence="1">The sequence shown here is derived from an EMBL/GenBank/DDBJ whole genome shotgun (WGS) entry which is preliminary data.</text>
</comment>
<reference evidence="1" key="1">
    <citation type="submission" date="2022-11" db="EMBL/GenBank/DDBJ databases">
        <authorList>
            <person name="Petersen C."/>
        </authorList>
    </citation>
    <scope>NUCLEOTIDE SEQUENCE</scope>
    <source>
        <strain evidence="1">IBT 30069</strain>
    </source>
</reference>
<proteinExistence type="predicted"/>